<evidence type="ECO:0000313" key="1">
    <source>
        <dbReference type="EMBL" id="MBA0770121.1"/>
    </source>
</evidence>
<protein>
    <submittedName>
        <fullName evidence="1">Uncharacterized protein</fullName>
    </submittedName>
</protein>
<keyword evidence="2" id="KW-1185">Reference proteome</keyword>
<dbReference type="Proteomes" id="UP000593568">
    <property type="component" value="Unassembled WGS sequence"/>
</dbReference>
<dbReference type="EMBL" id="JABEZW010000007">
    <property type="protein sequence ID" value="MBA0770121.1"/>
    <property type="molecule type" value="Genomic_DNA"/>
</dbReference>
<proteinExistence type="predicted"/>
<gene>
    <name evidence="1" type="ORF">Gotri_018794</name>
</gene>
<sequence length="99" mass="11176">MDPNRDLVEKDCLRKVGEGKKRLHSSLFSQVSAELDLGKASDGHNHVHVFEISTSSARSALDDYDLLDMGYEGQWFTWEDGKFPQNNILESLDRGVPKP</sequence>
<dbReference type="AlphaFoldDB" id="A0A7J9EB48"/>
<accession>A0A7J9EB48</accession>
<comment type="caution">
    <text evidence="1">The sequence shown here is derived from an EMBL/GenBank/DDBJ whole genome shotgun (WGS) entry which is preliminary data.</text>
</comment>
<organism evidence="1 2">
    <name type="scientific">Gossypium trilobum</name>
    <dbReference type="NCBI Taxonomy" id="34281"/>
    <lineage>
        <taxon>Eukaryota</taxon>
        <taxon>Viridiplantae</taxon>
        <taxon>Streptophyta</taxon>
        <taxon>Embryophyta</taxon>
        <taxon>Tracheophyta</taxon>
        <taxon>Spermatophyta</taxon>
        <taxon>Magnoliopsida</taxon>
        <taxon>eudicotyledons</taxon>
        <taxon>Gunneridae</taxon>
        <taxon>Pentapetalae</taxon>
        <taxon>rosids</taxon>
        <taxon>malvids</taxon>
        <taxon>Malvales</taxon>
        <taxon>Malvaceae</taxon>
        <taxon>Malvoideae</taxon>
        <taxon>Gossypium</taxon>
    </lineage>
</organism>
<reference evidence="1 2" key="1">
    <citation type="journal article" date="2019" name="Genome Biol. Evol.">
        <title>Insights into the evolution of the New World diploid cottons (Gossypium, subgenus Houzingenia) based on genome sequencing.</title>
        <authorList>
            <person name="Grover C.E."/>
            <person name="Arick M.A. 2nd"/>
            <person name="Thrash A."/>
            <person name="Conover J.L."/>
            <person name="Sanders W.S."/>
            <person name="Peterson D.G."/>
            <person name="Frelichowski J.E."/>
            <person name="Scheffler J.A."/>
            <person name="Scheffler B.E."/>
            <person name="Wendel J.F."/>
        </authorList>
    </citation>
    <scope>NUCLEOTIDE SEQUENCE [LARGE SCALE GENOMIC DNA]</scope>
    <source>
        <strain evidence="1">8</strain>
        <tissue evidence="1">Leaf</tissue>
    </source>
</reference>
<name>A0A7J9EB48_9ROSI</name>
<evidence type="ECO:0000313" key="2">
    <source>
        <dbReference type="Proteomes" id="UP000593568"/>
    </source>
</evidence>